<dbReference type="AlphaFoldDB" id="A0A1I1EXJ7"/>
<keyword evidence="1" id="KW-0540">Nuclease</keyword>
<evidence type="ECO:0000256" key="4">
    <source>
        <dbReference type="ARBA" id="ARBA00022833"/>
    </source>
</evidence>
<dbReference type="GO" id="GO:0004527">
    <property type="term" value="F:exonuclease activity"/>
    <property type="evidence" value="ECO:0007669"/>
    <property type="project" value="UniProtKB-KW"/>
</dbReference>
<evidence type="ECO:0000313" key="8">
    <source>
        <dbReference type="EMBL" id="SFB89670.1"/>
    </source>
</evidence>
<keyword evidence="2" id="KW-0479">Metal-binding</keyword>
<dbReference type="InterPro" id="IPR055132">
    <property type="entry name" value="RNase_J_b_CASP"/>
</dbReference>
<reference evidence="8 9" key="1">
    <citation type="submission" date="2016-10" db="EMBL/GenBank/DDBJ databases">
        <authorList>
            <person name="de Groot N.N."/>
        </authorList>
    </citation>
    <scope>NUCLEOTIDE SEQUENCE [LARGE SCALE GENOMIC DNA]</scope>
    <source>
        <strain evidence="8 9">DSM 18438</strain>
    </source>
</reference>
<dbReference type="STRING" id="1122252.SAMN05660443_0795"/>
<dbReference type="SUPFAM" id="SSF56281">
    <property type="entry name" value="Metallo-hydrolase/oxidoreductase"/>
    <property type="match status" value="1"/>
</dbReference>
<feature type="domain" description="Metallo-beta-lactamase" evidence="7">
    <location>
        <begin position="27"/>
        <end position="209"/>
    </location>
</feature>
<dbReference type="InterPro" id="IPR011108">
    <property type="entry name" value="RMMBL"/>
</dbReference>
<evidence type="ECO:0000256" key="1">
    <source>
        <dbReference type="ARBA" id="ARBA00022722"/>
    </source>
</evidence>
<dbReference type="CDD" id="cd07714">
    <property type="entry name" value="RNaseJ_MBL-fold"/>
    <property type="match status" value="1"/>
</dbReference>
<protein>
    <submittedName>
        <fullName evidence="8">Ribonuclease J</fullName>
    </submittedName>
</protein>
<dbReference type="InterPro" id="IPR042173">
    <property type="entry name" value="RNase_J_2"/>
</dbReference>
<evidence type="ECO:0000259" key="7">
    <source>
        <dbReference type="SMART" id="SM00849"/>
    </source>
</evidence>
<dbReference type="SMART" id="SM00849">
    <property type="entry name" value="Lactamase_B"/>
    <property type="match status" value="1"/>
</dbReference>
<accession>A0A1I1EXJ7</accession>
<keyword evidence="5" id="KW-0269">Exonuclease</keyword>
<dbReference type="InterPro" id="IPR001279">
    <property type="entry name" value="Metallo-B-lactamas"/>
</dbReference>
<dbReference type="Pfam" id="PF07521">
    <property type="entry name" value="RMMBL"/>
    <property type="match status" value="1"/>
</dbReference>
<dbReference type="PANTHER" id="PTHR43694">
    <property type="entry name" value="RIBONUCLEASE J"/>
    <property type="match status" value="1"/>
</dbReference>
<keyword evidence="4" id="KW-0862">Zinc</keyword>
<evidence type="ECO:0000313" key="9">
    <source>
        <dbReference type="Proteomes" id="UP000199058"/>
    </source>
</evidence>
<dbReference type="Gene3D" id="3.60.15.10">
    <property type="entry name" value="Ribonuclease Z/Hydroxyacylglutathione hydrolase-like"/>
    <property type="match status" value="1"/>
</dbReference>
<dbReference type="Proteomes" id="UP000199058">
    <property type="component" value="Unassembled WGS sequence"/>
</dbReference>
<evidence type="ECO:0000256" key="2">
    <source>
        <dbReference type="ARBA" id="ARBA00022723"/>
    </source>
</evidence>
<evidence type="ECO:0000256" key="3">
    <source>
        <dbReference type="ARBA" id="ARBA00022801"/>
    </source>
</evidence>
<proteinExistence type="predicted"/>
<dbReference type="EMBL" id="FOLH01000001">
    <property type="protein sequence ID" value="SFB89670.1"/>
    <property type="molecule type" value="Genomic_DNA"/>
</dbReference>
<dbReference type="Pfam" id="PF22505">
    <property type="entry name" value="RNase_J_b_CASP"/>
    <property type="match status" value="1"/>
</dbReference>
<dbReference type="PANTHER" id="PTHR43694:SF1">
    <property type="entry name" value="RIBONUCLEASE J"/>
    <property type="match status" value="1"/>
</dbReference>
<name>A0A1I1EXJ7_9GAMM</name>
<dbReference type="Pfam" id="PF12706">
    <property type="entry name" value="Lactamase_B_2"/>
    <property type="match status" value="1"/>
</dbReference>
<gene>
    <name evidence="8" type="ORF">SAMN05660443_0795</name>
</gene>
<dbReference type="Gene3D" id="3.40.50.10710">
    <property type="entry name" value="Metallo-hydrolase/oxidoreductase"/>
    <property type="match status" value="1"/>
</dbReference>
<organism evidence="8 9">
    <name type="scientific">Marinospirillum celere</name>
    <dbReference type="NCBI Taxonomy" id="1122252"/>
    <lineage>
        <taxon>Bacteria</taxon>
        <taxon>Pseudomonadati</taxon>
        <taxon>Pseudomonadota</taxon>
        <taxon>Gammaproteobacteria</taxon>
        <taxon>Oceanospirillales</taxon>
        <taxon>Oceanospirillaceae</taxon>
        <taxon>Marinospirillum</taxon>
    </lineage>
</organism>
<evidence type="ECO:0000256" key="6">
    <source>
        <dbReference type="ARBA" id="ARBA00022884"/>
    </source>
</evidence>
<dbReference type="OrthoDB" id="9803916at2"/>
<dbReference type="InterPro" id="IPR036866">
    <property type="entry name" value="RibonucZ/Hydroxyglut_hydro"/>
</dbReference>
<dbReference type="RefSeq" id="WP_091959448.1">
    <property type="nucleotide sequence ID" value="NZ_FOLH01000001.1"/>
</dbReference>
<dbReference type="GO" id="GO:0046872">
    <property type="term" value="F:metal ion binding"/>
    <property type="evidence" value="ECO:0007669"/>
    <property type="project" value="UniProtKB-KW"/>
</dbReference>
<keyword evidence="3" id="KW-0378">Hydrolase</keyword>
<keyword evidence="6" id="KW-0694">RNA-binding</keyword>
<sequence length="454" mass="50076">MRKPSRQLIDQQEGPFFLALGGAGEIGANLYIYGSQGYWLAVDCGQGFRATPGGETQTVVPDLKALEDNGINIQALLITHAHEDHIGALPWLSKKLNCPIYASPFSRALIEKKLESSNHQPSLQTIRPLVTYSFGPFKAEWIPVTHSIPEAHGIYLQAAGRTLYHTGDWKLDAEPLVGHKTAVARLQEIGQQGLDLVIGDSTNAPNPGHSASEASVKDNLYQVIQKLPNRVLVTCFASNVARLSSLGKIAQMTGRQLVVLGFSMEKFIRLGRQLNYLDDFPTLIPARDLGYLPRQEQMILCTGSQGEPRAALARLAAGSHPHLELEAEDQVIFSSKTIPGNEDAVARLHAQLTTRKIDITTEANAPIHASGHPYQDEIRQLYTWLKPKHLLAMHGEYRHQSEHCQLAKTLDINARVPEEGDIYDLSALPRLVAKVHSGRLLVQGQQLLPLRENT</sequence>
<evidence type="ECO:0000256" key="5">
    <source>
        <dbReference type="ARBA" id="ARBA00022839"/>
    </source>
</evidence>
<dbReference type="GO" id="GO:0003723">
    <property type="term" value="F:RNA binding"/>
    <property type="evidence" value="ECO:0007669"/>
    <property type="project" value="UniProtKB-KW"/>
</dbReference>
<keyword evidence="9" id="KW-1185">Reference proteome</keyword>